<feature type="domain" description="Chorismate-utilising enzyme C-terminal" evidence="3">
    <location>
        <begin position="129"/>
        <end position="383"/>
    </location>
</feature>
<dbReference type="NCBIfam" id="TIGR00553">
    <property type="entry name" value="pabB"/>
    <property type="match status" value="1"/>
</dbReference>
<gene>
    <name evidence="4" type="primary">pabB</name>
    <name evidence="4" type="ORF">H1W37_12915</name>
</gene>
<feature type="region of interest" description="Disordered" evidence="2">
    <location>
        <begin position="206"/>
        <end position="225"/>
    </location>
</feature>
<organism evidence="4 5">
    <name type="scientific">Stappia taiwanensis</name>
    <dbReference type="NCBI Taxonomy" id="992267"/>
    <lineage>
        <taxon>Bacteria</taxon>
        <taxon>Pseudomonadati</taxon>
        <taxon>Pseudomonadota</taxon>
        <taxon>Alphaproteobacteria</taxon>
        <taxon>Hyphomicrobiales</taxon>
        <taxon>Stappiaceae</taxon>
        <taxon>Stappia</taxon>
    </lineage>
</organism>
<dbReference type="SUPFAM" id="SSF56752">
    <property type="entry name" value="D-aminoacid aminotransferase-like PLP-dependent enzymes"/>
    <property type="match status" value="1"/>
</dbReference>
<dbReference type="InterPro" id="IPR043132">
    <property type="entry name" value="BCAT-like_C"/>
</dbReference>
<dbReference type="RefSeq" id="WP_181760763.1">
    <property type="nucleotide sequence ID" value="NZ_BMCR01000003.1"/>
</dbReference>
<dbReference type="GO" id="GO:0046820">
    <property type="term" value="F:4-amino-4-deoxychorismate synthase activity"/>
    <property type="evidence" value="ECO:0007669"/>
    <property type="project" value="TreeGrafter"/>
</dbReference>
<dbReference type="PANTHER" id="PTHR11236">
    <property type="entry name" value="AMINOBENZOATE/ANTHRANILATE SYNTHASE"/>
    <property type="match status" value="1"/>
</dbReference>
<dbReference type="InterPro" id="IPR019999">
    <property type="entry name" value="Anth_synth_I-like"/>
</dbReference>
<keyword evidence="4" id="KW-0808">Transferase</keyword>
<dbReference type="EMBL" id="JACEON010000012">
    <property type="protein sequence ID" value="MBA4612560.1"/>
    <property type="molecule type" value="Genomic_DNA"/>
</dbReference>
<sequence length="637" mass="68870">MRDTPSTGTLLLLDALAGTARLFTAPERILSCTRLEEVPSVLEAIEHAAAQGHHCAGYLAYEAGFAFEDKLRTPPFTPPTVPLVWFGVYGPPRELNREEALAALTAAPADERSEEMPSGLRLDGFDMTREAYAQAFAASRDHLAKGDIYQANLTMRGRGTWHGDPAALFCRLIAAQPVGHAAFLDLGSHSVLSLSPELFLERQGARLQSRPMKGTAPRGSDPEEDRTIATELAADEKSRAENVMIVDLMRNDISRICDPGSVQVPKLLEVEEYRTLFQMTSTVEGRITPGTGFAACMARLFPCGSITGAPKLRAMEILRELETGPRGIYTGSIGYLEPGGDFRFNVAIRTLVAARDGSFEIGTGSGLVFDSRAEPEYEECRLKLAFLERGAPEFALFETMAWHPGDGYLLLERHLTRLEDSAAQLGFACPLGAIRQDLAQRAASFDAARRVRVQLDADGRFSVTDAPLSPTPPRWRAVLADGPIEVPLPLLRHKTTARAHYDQARARLAADTGCDEVLFFNAEGFLTEGSISNLFIARGGHLLTPALRHGLLPGTLRAALLDSGRAHAADLTAADLASADRVYFGNSVRGLVATDIQSRDDAETGRTSAEASIEAPSGQGKTSSSGQSTFMRRAFSA</sequence>
<name>A0A838Y0R9_9HYPH</name>
<accession>A0A838Y0R9</accession>
<dbReference type="InterPro" id="IPR005801">
    <property type="entry name" value="ADC_synthase"/>
</dbReference>
<feature type="compositionally biased region" description="Low complexity" evidence="2">
    <location>
        <begin position="617"/>
        <end position="629"/>
    </location>
</feature>
<dbReference type="GO" id="GO:0009396">
    <property type="term" value="P:folic acid-containing compound biosynthetic process"/>
    <property type="evidence" value="ECO:0007669"/>
    <property type="project" value="InterPro"/>
</dbReference>
<evidence type="ECO:0000256" key="2">
    <source>
        <dbReference type="SAM" id="MobiDB-lite"/>
    </source>
</evidence>
<dbReference type="Proteomes" id="UP000559404">
    <property type="component" value="Unassembled WGS sequence"/>
</dbReference>
<proteinExistence type="predicted"/>
<dbReference type="InterPro" id="IPR001544">
    <property type="entry name" value="Aminotrans_IV"/>
</dbReference>
<reference evidence="4 5" key="2">
    <citation type="submission" date="2020-08" db="EMBL/GenBank/DDBJ databases">
        <title>Stappia taiwanensis sp. nov., isolated from a coastal thermal spring.</title>
        <authorList>
            <person name="Kampfer P."/>
        </authorList>
    </citation>
    <scope>NUCLEOTIDE SEQUENCE [LARGE SCALE GENOMIC DNA]</scope>
    <source>
        <strain evidence="4 5">DSM 23284</strain>
    </source>
</reference>
<evidence type="ECO:0000313" key="4">
    <source>
        <dbReference type="EMBL" id="MBA4612560.1"/>
    </source>
</evidence>
<dbReference type="SUPFAM" id="SSF56322">
    <property type="entry name" value="ADC synthase"/>
    <property type="match status" value="1"/>
</dbReference>
<keyword evidence="4" id="KW-0032">Aminotransferase</keyword>
<protein>
    <recommendedName>
        <fullName evidence="1">Probable branched-chain-amino-acid aminotransferase</fullName>
    </recommendedName>
</protein>
<keyword evidence="5" id="KW-1185">Reference proteome</keyword>
<dbReference type="Pfam" id="PF00425">
    <property type="entry name" value="Chorismate_bind"/>
    <property type="match status" value="1"/>
</dbReference>
<dbReference type="InterPro" id="IPR005802">
    <property type="entry name" value="ADC_synth_comp_1"/>
</dbReference>
<dbReference type="Gene3D" id="3.20.10.10">
    <property type="entry name" value="D-amino Acid Aminotransferase, subunit A, domain 2"/>
    <property type="match status" value="1"/>
</dbReference>
<dbReference type="InterPro" id="IPR043131">
    <property type="entry name" value="BCAT-like_N"/>
</dbReference>
<dbReference type="InterPro" id="IPR036038">
    <property type="entry name" value="Aminotransferase-like"/>
</dbReference>
<dbReference type="PANTHER" id="PTHR11236:SF50">
    <property type="entry name" value="AMINODEOXYCHORISMATE SYNTHASE COMPONENT 1"/>
    <property type="match status" value="1"/>
</dbReference>
<dbReference type="Gene3D" id="3.30.470.10">
    <property type="match status" value="1"/>
</dbReference>
<evidence type="ECO:0000256" key="1">
    <source>
        <dbReference type="ARBA" id="ARBA00014472"/>
    </source>
</evidence>
<dbReference type="Pfam" id="PF01063">
    <property type="entry name" value="Aminotran_4"/>
    <property type="match status" value="1"/>
</dbReference>
<evidence type="ECO:0000259" key="3">
    <source>
        <dbReference type="Pfam" id="PF00425"/>
    </source>
</evidence>
<dbReference type="AlphaFoldDB" id="A0A838Y0R9"/>
<dbReference type="InterPro" id="IPR015890">
    <property type="entry name" value="Chorismate_C"/>
</dbReference>
<dbReference type="GO" id="GO:0000162">
    <property type="term" value="P:L-tryptophan biosynthetic process"/>
    <property type="evidence" value="ECO:0007669"/>
    <property type="project" value="TreeGrafter"/>
</dbReference>
<dbReference type="PRINTS" id="PR00095">
    <property type="entry name" value="ANTSNTHASEI"/>
</dbReference>
<evidence type="ECO:0000313" key="5">
    <source>
        <dbReference type="Proteomes" id="UP000559404"/>
    </source>
</evidence>
<reference evidence="4 5" key="1">
    <citation type="submission" date="2020-07" db="EMBL/GenBank/DDBJ databases">
        <authorList>
            <person name="Li M."/>
        </authorList>
    </citation>
    <scope>NUCLEOTIDE SEQUENCE [LARGE SCALE GENOMIC DNA]</scope>
    <source>
        <strain evidence="4 5">DSM 23284</strain>
    </source>
</reference>
<dbReference type="Gene3D" id="3.60.120.10">
    <property type="entry name" value="Anthranilate synthase"/>
    <property type="match status" value="1"/>
</dbReference>
<comment type="caution">
    <text evidence="4">The sequence shown here is derived from an EMBL/GenBank/DDBJ whole genome shotgun (WGS) entry which is preliminary data.</text>
</comment>
<feature type="region of interest" description="Disordered" evidence="2">
    <location>
        <begin position="598"/>
        <end position="637"/>
    </location>
</feature>